<dbReference type="Gene3D" id="3.40.50.1010">
    <property type="entry name" value="5'-nuclease"/>
    <property type="match status" value="1"/>
</dbReference>
<dbReference type="PANTHER" id="PTHR35901">
    <property type="entry name" value="RIBONUCLEASE VAPC3"/>
    <property type="match status" value="1"/>
</dbReference>
<dbReference type="InterPro" id="IPR051619">
    <property type="entry name" value="TypeII_TA_RNase_PINc/VapC"/>
</dbReference>
<dbReference type="AlphaFoldDB" id="A0A484HGN3"/>
<dbReference type="CDD" id="cd09873">
    <property type="entry name" value="PIN_Pae0151-like"/>
    <property type="match status" value="1"/>
</dbReference>
<reference evidence="3" key="1">
    <citation type="submission" date="2019-01" db="EMBL/GenBank/DDBJ databases">
        <authorList>
            <consortium name="Genoscope - CEA"/>
            <person name="William W."/>
        </authorList>
    </citation>
    <scope>NUCLEOTIDE SEQUENCE</scope>
    <source>
        <strain evidence="3">CR-1</strain>
    </source>
</reference>
<dbReference type="Pfam" id="PF01850">
    <property type="entry name" value="PIN"/>
    <property type="match status" value="1"/>
</dbReference>
<name>A0A484HGN3_9BACT</name>
<evidence type="ECO:0000256" key="1">
    <source>
        <dbReference type="ARBA" id="ARBA00022842"/>
    </source>
</evidence>
<dbReference type="SUPFAM" id="SSF88723">
    <property type="entry name" value="PIN domain-like"/>
    <property type="match status" value="1"/>
</dbReference>
<organism evidence="3">
    <name type="scientific">uncultured Desulfobacteraceae bacterium</name>
    <dbReference type="NCBI Taxonomy" id="218296"/>
    <lineage>
        <taxon>Bacteria</taxon>
        <taxon>Pseudomonadati</taxon>
        <taxon>Thermodesulfobacteriota</taxon>
        <taxon>Desulfobacteria</taxon>
        <taxon>Desulfobacterales</taxon>
        <taxon>Desulfobacteraceae</taxon>
        <taxon>environmental samples</taxon>
    </lineage>
</organism>
<dbReference type="InterPro" id="IPR029060">
    <property type="entry name" value="PIN-like_dom_sf"/>
</dbReference>
<evidence type="ECO:0000259" key="2">
    <source>
        <dbReference type="Pfam" id="PF01850"/>
    </source>
</evidence>
<protein>
    <submittedName>
        <fullName evidence="3">Putative nucleic acid-binding protein, contains PIN domain</fullName>
    </submittedName>
</protein>
<keyword evidence="1" id="KW-0460">Magnesium</keyword>
<dbReference type="InterPro" id="IPR002716">
    <property type="entry name" value="PIN_dom"/>
</dbReference>
<gene>
    <name evidence="3" type="ORF">EPICR_20118</name>
</gene>
<proteinExistence type="predicted"/>
<dbReference type="PANTHER" id="PTHR35901:SF1">
    <property type="entry name" value="EXONUCLEASE VAPC9"/>
    <property type="match status" value="1"/>
</dbReference>
<sequence length="178" mass="20245">MALSRRLPANPAGAAVFFKFSILFFDRPPREPLILTKKVNSRNIDCVKIIADTNTFLAVALNEPEKSEIIKLTIGHDLIAPDVLPFEIGNALSAIFKMRRIDFDEVLAAWDSVQEIPVELWKIDIRSALRIATTFNIYAYDAYFLECAATSQFPLLTLDKRMRSVAQKMKIRTLEIKK</sequence>
<dbReference type="InterPro" id="IPR044153">
    <property type="entry name" value="PIN_Pae0151-like"/>
</dbReference>
<dbReference type="EMBL" id="CAACVI010000012">
    <property type="protein sequence ID" value="VEN73651.1"/>
    <property type="molecule type" value="Genomic_DNA"/>
</dbReference>
<feature type="domain" description="PIN" evidence="2">
    <location>
        <begin position="49"/>
        <end position="166"/>
    </location>
</feature>
<accession>A0A484HGN3</accession>
<evidence type="ECO:0000313" key="3">
    <source>
        <dbReference type="EMBL" id="VEN73651.1"/>
    </source>
</evidence>